<proteinExistence type="predicted"/>
<dbReference type="OrthoDB" id="414540at2759"/>
<evidence type="ECO:0000313" key="1">
    <source>
        <dbReference type="EMBL" id="RMZ73546.1"/>
    </source>
</evidence>
<dbReference type="AlphaFoldDB" id="A0A3M7MG91"/>
<gene>
    <name evidence="1" type="ORF">GMOD_00008070</name>
</gene>
<dbReference type="Proteomes" id="UP000265663">
    <property type="component" value="Unassembled WGS sequence"/>
</dbReference>
<reference evidence="1 2" key="1">
    <citation type="journal article" date="2014" name="PLoS ONE">
        <title>De novo Genome Assembly of the Fungal Plant Pathogen Pyrenophora semeniperda.</title>
        <authorList>
            <person name="Soliai M.M."/>
            <person name="Meyer S.E."/>
            <person name="Udall J.A."/>
            <person name="Elzinga D.E."/>
            <person name="Hermansen R.A."/>
            <person name="Bodily P.M."/>
            <person name="Hart A.A."/>
            <person name="Coleman C.E."/>
        </authorList>
    </citation>
    <scope>NUCLEOTIDE SEQUENCE [LARGE SCALE GENOMIC DNA]</scope>
    <source>
        <strain evidence="1 2">CCB06</strain>
        <tissue evidence="1">Mycelium</tissue>
    </source>
</reference>
<keyword evidence="2" id="KW-1185">Reference proteome</keyword>
<dbReference type="EMBL" id="KE747840">
    <property type="protein sequence ID" value="RMZ73546.1"/>
    <property type="molecule type" value="Genomic_DNA"/>
</dbReference>
<sequence>MASPQPRAPQPPPHASPLYKALHLTTTSFVLATAYTASPSTTATSSPSPSPSSSSSHPLTPFISPSTFTHSFAPAYLVSLTPSLQHHFSFPSFLTHISTMTPHLQHALPTIVSATIDEVKMQVVLRVSFRMLVKGAGAGDEVVNEVMWFFRCEGGVKVGEGVRIVESVEFVDGRAAGRVRESMGEVEMAGRGMGEGGR</sequence>
<protein>
    <submittedName>
        <fullName evidence="1">Uncharacterized protein</fullName>
    </submittedName>
</protein>
<evidence type="ECO:0000313" key="2">
    <source>
        <dbReference type="Proteomes" id="UP000265663"/>
    </source>
</evidence>
<organism evidence="1 2">
    <name type="scientific">Pyrenophora seminiperda CCB06</name>
    <dbReference type="NCBI Taxonomy" id="1302712"/>
    <lineage>
        <taxon>Eukaryota</taxon>
        <taxon>Fungi</taxon>
        <taxon>Dikarya</taxon>
        <taxon>Ascomycota</taxon>
        <taxon>Pezizomycotina</taxon>
        <taxon>Dothideomycetes</taxon>
        <taxon>Pleosporomycetidae</taxon>
        <taxon>Pleosporales</taxon>
        <taxon>Pleosporineae</taxon>
        <taxon>Pleosporaceae</taxon>
        <taxon>Pyrenophora</taxon>
    </lineage>
</organism>
<name>A0A3M7MG91_9PLEO</name>
<accession>A0A3M7MG91</accession>